<sequence>MVRPREFDEQQALSAAMQVFWEKGYEATSISDLTTRMGIQRPSLYAAFGGKKELFETVLHKYTQISLTYIENLLSRAPSAREAVRIYLQGIIEGGGGRQTNLGCLCINTMVELAPHDQSFAHLTKDYQLRITELLRQTIEDGIRKGELASGLNAVAIARALTVSAVGLAVTMKSAPEHAYVENAVTELLTLLV</sequence>
<evidence type="ECO:0000256" key="1">
    <source>
        <dbReference type="ARBA" id="ARBA00023015"/>
    </source>
</evidence>
<feature type="domain" description="HTH tetR-type" evidence="5">
    <location>
        <begin position="6"/>
        <end position="66"/>
    </location>
</feature>
<protein>
    <submittedName>
        <fullName evidence="6">Transcriptional regulator, TetR family</fullName>
    </submittedName>
</protein>
<dbReference type="PRINTS" id="PR00455">
    <property type="entry name" value="HTHTETR"/>
</dbReference>
<dbReference type="InterPro" id="IPR009057">
    <property type="entry name" value="Homeodomain-like_sf"/>
</dbReference>
<keyword evidence="3" id="KW-0804">Transcription</keyword>
<proteinExistence type="predicted"/>
<evidence type="ECO:0000313" key="7">
    <source>
        <dbReference type="Proteomes" id="UP000005387"/>
    </source>
</evidence>
<dbReference type="InterPro" id="IPR011075">
    <property type="entry name" value="TetR_C"/>
</dbReference>
<dbReference type="AlphaFoldDB" id="E0I4G8"/>
<name>E0I4G8_9BACL</name>
<accession>E0I4G8</accession>
<dbReference type="STRING" id="717606.PaecuDRAFT_0010"/>
<keyword evidence="7" id="KW-1185">Reference proteome</keyword>
<reference evidence="6 7" key="1">
    <citation type="submission" date="2010-07" db="EMBL/GenBank/DDBJ databases">
        <title>The draft genome of Paenibacillus curdlanolyticus YK9.</title>
        <authorList>
            <consortium name="US DOE Joint Genome Institute (JGI-PGF)"/>
            <person name="Lucas S."/>
            <person name="Copeland A."/>
            <person name="Lapidus A."/>
            <person name="Cheng J.-F."/>
            <person name="Bruce D."/>
            <person name="Goodwin L."/>
            <person name="Pitluck S."/>
            <person name="Land M.L."/>
            <person name="Hauser L."/>
            <person name="Chang Y.-J."/>
            <person name="Jeffries C."/>
            <person name="Anderson I.J."/>
            <person name="Johnson E."/>
            <person name="Loganathan U."/>
            <person name="Mulhopadhyay B."/>
            <person name="Kyrpides N."/>
            <person name="Woyke T.J."/>
        </authorList>
    </citation>
    <scope>NUCLEOTIDE SEQUENCE [LARGE SCALE GENOMIC DNA]</scope>
    <source>
        <strain evidence="6 7">YK9</strain>
    </source>
</reference>
<dbReference type="EMBL" id="AEDD01000001">
    <property type="protein sequence ID" value="EFM12499.1"/>
    <property type="molecule type" value="Genomic_DNA"/>
</dbReference>
<dbReference type="GO" id="GO:0003677">
    <property type="term" value="F:DNA binding"/>
    <property type="evidence" value="ECO:0007669"/>
    <property type="project" value="UniProtKB-UniRule"/>
</dbReference>
<dbReference type="PROSITE" id="PS50977">
    <property type="entry name" value="HTH_TETR_2"/>
    <property type="match status" value="1"/>
</dbReference>
<dbReference type="InterPro" id="IPR023772">
    <property type="entry name" value="DNA-bd_HTH_TetR-type_CS"/>
</dbReference>
<dbReference type="Gene3D" id="1.10.357.10">
    <property type="entry name" value="Tetracycline Repressor, domain 2"/>
    <property type="match status" value="1"/>
</dbReference>
<keyword evidence="1" id="KW-0805">Transcription regulation</keyword>
<dbReference type="Gene3D" id="1.10.10.60">
    <property type="entry name" value="Homeodomain-like"/>
    <property type="match status" value="1"/>
</dbReference>
<dbReference type="RefSeq" id="WP_006036028.1">
    <property type="nucleotide sequence ID" value="NZ_AEDD01000001.1"/>
</dbReference>
<dbReference type="PROSITE" id="PS01081">
    <property type="entry name" value="HTH_TETR_1"/>
    <property type="match status" value="1"/>
</dbReference>
<evidence type="ECO:0000256" key="2">
    <source>
        <dbReference type="ARBA" id="ARBA00023125"/>
    </source>
</evidence>
<dbReference type="PANTHER" id="PTHR47506:SF10">
    <property type="entry name" value="TRANSCRIPTIONAL REGULATORY PROTEIN"/>
    <property type="match status" value="1"/>
</dbReference>
<dbReference type="eggNOG" id="COG1309">
    <property type="taxonomic scope" value="Bacteria"/>
</dbReference>
<dbReference type="InterPro" id="IPR036271">
    <property type="entry name" value="Tet_transcr_reg_TetR-rel_C_sf"/>
</dbReference>
<dbReference type="InterPro" id="IPR001647">
    <property type="entry name" value="HTH_TetR"/>
</dbReference>
<dbReference type="Pfam" id="PF16925">
    <property type="entry name" value="TetR_C_13"/>
    <property type="match status" value="1"/>
</dbReference>
<dbReference type="Pfam" id="PF00440">
    <property type="entry name" value="TetR_N"/>
    <property type="match status" value="1"/>
</dbReference>
<feature type="DNA-binding region" description="H-T-H motif" evidence="4">
    <location>
        <begin position="29"/>
        <end position="48"/>
    </location>
</feature>
<keyword evidence="2 4" id="KW-0238">DNA-binding</keyword>
<dbReference type="Proteomes" id="UP000005387">
    <property type="component" value="Unassembled WGS sequence"/>
</dbReference>
<gene>
    <name evidence="6" type="ORF">PaecuDRAFT_0010</name>
</gene>
<evidence type="ECO:0000313" key="6">
    <source>
        <dbReference type="EMBL" id="EFM12499.1"/>
    </source>
</evidence>
<evidence type="ECO:0000256" key="3">
    <source>
        <dbReference type="ARBA" id="ARBA00023163"/>
    </source>
</evidence>
<dbReference type="SUPFAM" id="SSF46689">
    <property type="entry name" value="Homeodomain-like"/>
    <property type="match status" value="1"/>
</dbReference>
<dbReference type="SUPFAM" id="SSF48498">
    <property type="entry name" value="Tetracyclin repressor-like, C-terminal domain"/>
    <property type="match status" value="1"/>
</dbReference>
<evidence type="ECO:0000256" key="4">
    <source>
        <dbReference type="PROSITE-ProRule" id="PRU00335"/>
    </source>
</evidence>
<organism evidence="6 7">
    <name type="scientific">Paenibacillus curdlanolyticus YK9</name>
    <dbReference type="NCBI Taxonomy" id="717606"/>
    <lineage>
        <taxon>Bacteria</taxon>
        <taxon>Bacillati</taxon>
        <taxon>Bacillota</taxon>
        <taxon>Bacilli</taxon>
        <taxon>Bacillales</taxon>
        <taxon>Paenibacillaceae</taxon>
        <taxon>Paenibacillus</taxon>
    </lineage>
</organism>
<dbReference type="OrthoDB" id="9795242at2"/>
<dbReference type="PANTHER" id="PTHR47506">
    <property type="entry name" value="TRANSCRIPTIONAL REGULATORY PROTEIN"/>
    <property type="match status" value="1"/>
</dbReference>
<evidence type="ECO:0000259" key="5">
    <source>
        <dbReference type="PROSITE" id="PS50977"/>
    </source>
</evidence>